<keyword evidence="4" id="KW-1185">Reference proteome</keyword>
<dbReference type="InterPro" id="IPR029058">
    <property type="entry name" value="AB_hydrolase_fold"/>
</dbReference>
<dbReference type="InterPro" id="IPR013094">
    <property type="entry name" value="AB_hydrolase_3"/>
</dbReference>
<dbReference type="Pfam" id="PF07859">
    <property type="entry name" value="Abhydrolase_3"/>
    <property type="match status" value="1"/>
</dbReference>
<feature type="domain" description="Alpha/beta hydrolase fold-3" evidence="2">
    <location>
        <begin position="72"/>
        <end position="276"/>
    </location>
</feature>
<dbReference type="SUPFAM" id="SSF53474">
    <property type="entry name" value="alpha/beta-Hydrolases"/>
    <property type="match status" value="1"/>
</dbReference>
<dbReference type="RefSeq" id="WP_345135405.1">
    <property type="nucleotide sequence ID" value="NZ_BAABAT010000031.1"/>
</dbReference>
<organism evidence="3 4">
    <name type="scientific">Dactylosporangium darangshiense</name>
    <dbReference type="NCBI Taxonomy" id="579108"/>
    <lineage>
        <taxon>Bacteria</taxon>
        <taxon>Bacillati</taxon>
        <taxon>Actinomycetota</taxon>
        <taxon>Actinomycetes</taxon>
        <taxon>Micromonosporales</taxon>
        <taxon>Micromonosporaceae</taxon>
        <taxon>Dactylosporangium</taxon>
    </lineage>
</organism>
<dbReference type="EMBL" id="BAABAT010000031">
    <property type="protein sequence ID" value="GAA4258478.1"/>
    <property type="molecule type" value="Genomic_DNA"/>
</dbReference>
<dbReference type="PANTHER" id="PTHR48081:SF8">
    <property type="entry name" value="ALPHA_BETA HYDROLASE FOLD-3 DOMAIN-CONTAINING PROTEIN-RELATED"/>
    <property type="match status" value="1"/>
</dbReference>
<name>A0ABP8DLA3_9ACTN</name>
<comment type="caution">
    <text evidence="3">The sequence shown here is derived from an EMBL/GenBank/DDBJ whole genome shotgun (WGS) entry which is preliminary data.</text>
</comment>
<accession>A0ABP8DLA3</accession>
<evidence type="ECO:0000313" key="4">
    <source>
        <dbReference type="Proteomes" id="UP001500620"/>
    </source>
</evidence>
<protein>
    <submittedName>
        <fullName evidence="3">Alpha/beta hydrolase</fullName>
    </submittedName>
</protein>
<evidence type="ECO:0000259" key="2">
    <source>
        <dbReference type="Pfam" id="PF07859"/>
    </source>
</evidence>
<dbReference type="Gene3D" id="3.40.50.1820">
    <property type="entry name" value="alpha/beta hydrolase"/>
    <property type="match status" value="1"/>
</dbReference>
<dbReference type="InterPro" id="IPR050300">
    <property type="entry name" value="GDXG_lipolytic_enzyme"/>
</dbReference>
<sequence length="302" mass="31836">MDPELEAYVPLIPRADLSDPPAERKRLAALVAGVPAPDLDGMDVHDPMVPGATGDPDVPVRVYRPAGAHGALVWLHGGGMTVGDVDTEHPLAARLAAASGEVVISVGYRLAPEHPFPAAFDDAYAVLRWAAGHAADLGVDPGRIAVGGMSAGGALAAGLALRSRDEQGPPIRFQLLNQPGLDDRQETWSQRRFTDTPRMDRTVVGQAWANYLGGAPAPSPYAAPARATDLAGLPPAYIATAEFDPLRDEGIDYALRLLQSGVRVELHQWPGTFHGSQALLSAGVSQRQNAELAAALRRALVD</sequence>
<dbReference type="Proteomes" id="UP001500620">
    <property type="component" value="Unassembled WGS sequence"/>
</dbReference>
<dbReference type="PANTHER" id="PTHR48081">
    <property type="entry name" value="AB HYDROLASE SUPERFAMILY PROTEIN C4A8.06C"/>
    <property type="match status" value="1"/>
</dbReference>
<keyword evidence="1 3" id="KW-0378">Hydrolase</keyword>
<evidence type="ECO:0000313" key="3">
    <source>
        <dbReference type="EMBL" id="GAA4258478.1"/>
    </source>
</evidence>
<reference evidence="4" key="1">
    <citation type="journal article" date="2019" name="Int. J. Syst. Evol. Microbiol.">
        <title>The Global Catalogue of Microorganisms (GCM) 10K type strain sequencing project: providing services to taxonomists for standard genome sequencing and annotation.</title>
        <authorList>
            <consortium name="The Broad Institute Genomics Platform"/>
            <consortium name="The Broad Institute Genome Sequencing Center for Infectious Disease"/>
            <person name="Wu L."/>
            <person name="Ma J."/>
        </authorList>
    </citation>
    <scope>NUCLEOTIDE SEQUENCE [LARGE SCALE GENOMIC DNA]</scope>
    <source>
        <strain evidence="4">JCM 17441</strain>
    </source>
</reference>
<evidence type="ECO:0000256" key="1">
    <source>
        <dbReference type="ARBA" id="ARBA00022801"/>
    </source>
</evidence>
<proteinExistence type="predicted"/>
<gene>
    <name evidence="3" type="ORF">GCM10022255_079310</name>
</gene>
<dbReference type="GO" id="GO:0016787">
    <property type="term" value="F:hydrolase activity"/>
    <property type="evidence" value="ECO:0007669"/>
    <property type="project" value="UniProtKB-KW"/>
</dbReference>